<evidence type="ECO:0000313" key="2">
    <source>
        <dbReference type="Proteomes" id="UP001499933"/>
    </source>
</evidence>
<gene>
    <name evidence="1" type="ORF">GCM10009776_37310</name>
</gene>
<proteinExistence type="predicted"/>
<name>A0ABN2RLF6_9MICO</name>
<evidence type="ECO:0000313" key="1">
    <source>
        <dbReference type="EMBL" id="GAA1970823.1"/>
    </source>
</evidence>
<protein>
    <submittedName>
        <fullName evidence="1">Uncharacterized protein</fullName>
    </submittedName>
</protein>
<reference evidence="1 2" key="1">
    <citation type="journal article" date="2019" name="Int. J. Syst. Evol. Microbiol.">
        <title>The Global Catalogue of Microorganisms (GCM) 10K type strain sequencing project: providing services to taxonomists for standard genome sequencing and annotation.</title>
        <authorList>
            <consortium name="The Broad Institute Genomics Platform"/>
            <consortium name="The Broad Institute Genome Sequencing Center for Infectious Disease"/>
            <person name="Wu L."/>
            <person name="Ma J."/>
        </authorList>
    </citation>
    <scope>NUCLEOTIDE SEQUENCE [LARGE SCALE GENOMIC DNA]</scope>
    <source>
        <strain evidence="1 2">JCM 14901</strain>
    </source>
</reference>
<organism evidence="1 2">
    <name type="scientific">Microbacterium deminutum</name>
    <dbReference type="NCBI Taxonomy" id="344164"/>
    <lineage>
        <taxon>Bacteria</taxon>
        <taxon>Bacillati</taxon>
        <taxon>Actinomycetota</taxon>
        <taxon>Actinomycetes</taxon>
        <taxon>Micrococcales</taxon>
        <taxon>Microbacteriaceae</taxon>
        <taxon>Microbacterium</taxon>
    </lineage>
</organism>
<comment type="caution">
    <text evidence="1">The sequence shown here is derived from an EMBL/GenBank/DDBJ whole genome shotgun (WGS) entry which is preliminary data.</text>
</comment>
<sequence length="140" mass="14008">MHTAAICSDVYPSVSTGADSVGAGASVGVGVGVEFGDGVGGVALAEAVGVGGSAAVDGVAQPAIVTAKASSGSTAKVLRIALLYGGLEGQYLWIERAYAGRSAKSVIAVYEDFAATAPRPWRSARPACGRLPTAHVRRVY</sequence>
<dbReference type="Proteomes" id="UP001499933">
    <property type="component" value="Unassembled WGS sequence"/>
</dbReference>
<accession>A0ABN2RLF6</accession>
<dbReference type="EMBL" id="BAAAOG010000014">
    <property type="protein sequence ID" value="GAA1970823.1"/>
    <property type="molecule type" value="Genomic_DNA"/>
</dbReference>
<keyword evidence="2" id="KW-1185">Reference proteome</keyword>